<gene>
    <name evidence="1" type="ORF">MILVUS5_LOCUS15905</name>
</gene>
<organism evidence="1 2">
    <name type="scientific">Trifolium pratense</name>
    <name type="common">Red clover</name>
    <dbReference type="NCBI Taxonomy" id="57577"/>
    <lineage>
        <taxon>Eukaryota</taxon>
        <taxon>Viridiplantae</taxon>
        <taxon>Streptophyta</taxon>
        <taxon>Embryophyta</taxon>
        <taxon>Tracheophyta</taxon>
        <taxon>Spermatophyta</taxon>
        <taxon>Magnoliopsida</taxon>
        <taxon>eudicotyledons</taxon>
        <taxon>Gunneridae</taxon>
        <taxon>Pentapetalae</taxon>
        <taxon>rosids</taxon>
        <taxon>fabids</taxon>
        <taxon>Fabales</taxon>
        <taxon>Fabaceae</taxon>
        <taxon>Papilionoideae</taxon>
        <taxon>50 kb inversion clade</taxon>
        <taxon>NPAAA clade</taxon>
        <taxon>Hologalegina</taxon>
        <taxon>IRL clade</taxon>
        <taxon>Trifolieae</taxon>
        <taxon>Trifolium</taxon>
    </lineage>
</organism>
<keyword evidence="2" id="KW-1185">Reference proteome</keyword>
<proteinExistence type="predicted"/>
<protein>
    <submittedName>
        <fullName evidence="1">Uncharacterized protein</fullName>
    </submittedName>
</protein>
<name>A0ACB0JQH6_TRIPR</name>
<evidence type="ECO:0000313" key="1">
    <source>
        <dbReference type="EMBL" id="CAJ2647362.1"/>
    </source>
</evidence>
<reference evidence="1" key="1">
    <citation type="submission" date="2023-10" db="EMBL/GenBank/DDBJ databases">
        <authorList>
            <person name="Rodriguez Cubillos JULIANA M."/>
            <person name="De Vega J."/>
        </authorList>
    </citation>
    <scope>NUCLEOTIDE SEQUENCE</scope>
</reference>
<dbReference type="Proteomes" id="UP001177021">
    <property type="component" value="Unassembled WGS sequence"/>
</dbReference>
<sequence>MRLILSLTFCSKKVTMETGSNSESLNKKVFVSKSDHNPRNLGSWAEKTGFVCDYSGEAGSSGSEKFELFQERGRGSSSSPEIEIDHVSGRRMRQNRDAWCCCWFKCLGNRNVKPVYLINEKS</sequence>
<comment type="caution">
    <text evidence="1">The sequence shown here is derived from an EMBL/GenBank/DDBJ whole genome shotgun (WGS) entry which is preliminary data.</text>
</comment>
<accession>A0ACB0JQH6</accession>
<dbReference type="EMBL" id="CASHSV030000109">
    <property type="protein sequence ID" value="CAJ2647362.1"/>
    <property type="molecule type" value="Genomic_DNA"/>
</dbReference>
<evidence type="ECO:0000313" key="2">
    <source>
        <dbReference type="Proteomes" id="UP001177021"/>
    </source>
</evidence>